<dbReference type="SUPFAM" id="SSF52402">
    <property type="entry name" value="Adenine nucleotide alpha hydrolases-like"/>
    <property type="match status" value="1"/>
</dbReference>
<protein>
    <recommendedName>
        <fullName evidence="3">UspA domain-containing protein</fullName>
    </recommendedName>
</protein>
<dbReference type="OrthoDB" id="1467304at2"/>
<sequence length="270" mass="30359">MKNVVLVDFTSESIEALNYAVGFSKATSGKLEILNVSDGTYDVSILQQLEDLKSRFSDETFEVEVVELAGNVEPALQAYINDDKIGFVFSGTHELKLMEQFFSSRALHLLNEVKANFIFVPHNLKEYHKIGKVLLPILEEKKSVQNIEELRYLHQYMDFEVVLGTYKSSEEVVKQNLIVAAKLLSNAGIKYSELTLGNDEATLKNQLTDIAKLGKADLISIVNLTEENLFNKKEKTFVEDLIRNKEGLPILVIQNKNVSTFSGFHTSGGY</sequence>
<evidence type="ECO:0000313" key="2">
    <source>
        <dbReference type="Proteomes" id="UP000249248"/>
    </source>
</evidence>
<dbReference type="CDD" id="cd00293">
    <property type="entry name" value="USP-like"/>
    <property type="match status" value="1"/>
</dbReference>
<evidence type="ECO:0000313" key="1">
    <source>
        <dbReference type="EMBL" id="PZE17518.1"/>
    </source>
</evidence>
<dbReference type="Proteomes" id="UP000249248">
    <property type="component" value="Unassembled WGS sequence"/>
</dbReference>
<name>A0A2W1NS77_9FLAO</name>
<comment type="caution">
    <text evidence="1">The sequence shown here is derived from an EMBL/GenBank/DDBJ whole genome shotgun (WGS) entry which is preliminary data.</text>
</comment>
<proteinExistence type="predicted"/>
<dbReference type="Gene3D" id="3.40.50.12370">
    <property type="match status" value="1"/>
</dbReference>
<dbReference type="EMBL" id="QKSB01000003">
    <property type="protein sequence ID" value="PZE17518.1"/>
    <property type="molecule type" value="Genomic_DNA"/>
</dbReference>
<dbReference type="RefSeq" id="WP_111062479.1">
    <property type="nucleotide sequence ID" value="NZ_JBHUCU010000027.1"/>
</dbReference>
<reference evidence="1 2" key="1">
    <citation type="submission" date="2018-06" db="EMBL/GenBank/DDBJ databases">
        <title>The draft genome sequence of Crocinitomix sp. SM1701.</title>
        <authorList>
            <person name="Zhang X."/>
        </authorList>
    </citation>
    <scope>NUCLEOTIDE SEQUENCE [LARGE SCALE GENOMIC DNA]</scope>
    <source>
        <strain evidence="1 2">SM1701</strain>
    </source>
</reference>
<organism evidence="1 2">
    <name type="scientific">Putridiphycobacter roseus</name>
    <dbReference type="NCBI Taxonomy" id="2219161"/>
    <lineage>
        <taxon>Bacteria</taxon>
        <taxon>Pseudomonadati</taxon>
        <taxon>Bacteroidota</taxon>
        <taxon>Flavobacteriia</taxon>
        <taxon>Flavobacteriales</taxon>
        <taxon>Crocinitomicaceae</taxon>
        <taxon>Putridiphycobacter</taxon>
    </lineage>
</organism>
<evidence type="ECO:0008006" key="3">
    <source>
        <dbReference type="Google" id="ProtNLM"/>
    </source>
</evidence>
<gene>
    <name evidence="1" type="ORF">DNU06_06735</name>
</gene>
<accession>A0A2W1NS77</accession>
<keyword evidence="2" id="KW-1185">Reference proteome</keyword>
<dbReference type="AlphaFoldDB" id="A0A2W1NS77"/>